<proteinExistence type="inferred from homology"/>
<dbReference type="PANTHER" id="PTHR10705:SF0">
    <property type="entry name" value="DOLICHYL-DIPHOSPHOOLIGOSACCHARIDE--PROTEIN GLYCOSYLTRANSFERASE SUBUNIT DAD1"/>
    <property type="match status" value="1"/>
</dbReference>
<evidence type="ECO:0000313" key="10">
    <source>
        <dbReference type="EMBL" id="KKY38300.1"/>
    </source>
</evidence>
<dbReference type="EMBL" id="LCUC01000059">
    <property type="protein sequence ID" value="KKY38300.1"/>
    <property type="molecule type" value="Genomic_DNA"/>
</dbReference>
<organism evidence="10 11">
    <name type="scientific">Diaporthe ampelina</name>
    <dbReference type="NCBI Taxonomy" id="1214573"/>
    <lineage>
        <taxon>Eukaryota</taxon>
        <taxon>Fungi</taxon>
        <taxon>Dikarya</taxon>
        <taxon>Ascomycota</taxon>
        <taxon>Pezizomycotina</taxon>
        <taxon>Sordariomycetes</taxon>
        <taxon>Sordariomycetidae</taxon>
        <taxon>Diaporthales</taxon>
        <taxon>Diaporthaceae</taxon>
        <taxon>Diaporthe</taxon>
    </lineage>
</organism>
<dbReference type="AlphaFoldDB" id="A0A0G2IEU6"/>
<feature type="region of interest" description="Disordered" evidence="9">
    <location>
        <begin position="1"/>
        <end position="22"/>
    </location>
</feature>
<keyword evidence="11" id="KW-1185">Reference proteome</keyword>
<evidence type="ECO:0000256" key="7">
    <source>
        <dbReference type="ARBA" id="ARBA00023136"/>
    </source>
</evidence>
<name>A0A0G2IEU6_9PEZI</name>
<comment type="caution">
    <text evidence="10">The sequence shown here is derived from an EMBL/GenBank/DDBJ whole genome shotgun (WGS) entry which is preliminary data.</text>
</comment>
<dbReference type="InterPro" id="IPR003038">
    <property type="entry name" value="DAD/Ost2"/>
</dbReference>
<comment type="similarity">
    <text evidence="3 8">Belongs to the DAD/OST2 family.</text>
</comment>
<evidence type="ECO:0000256" key="5">
    <source>
        <dbReference type="ARBA" id="ARBA00022824"/>
    </source>
</evidence>
<evidence type="ECO:0000256" key="3">
    <source>
        <dbReference type="ARBA" id="ARBA00009386"/>
    </source>
</evidence>
<feature type="transmembrane region" description="Helical" evidence="8">
    <location>
        <begin position="55"/>
        <end position="76"/>
    </location>
</feature>
<dbReference type="OrthoDB" id="445566at2759"/>
<evidence type="ECO:0000256" key="2">
    <source>
        <dbReference type="ARBA" id="ARBA00004922"/>
    </source>
</evidence>
<keyword evidence="6 8" id="KW-1133">Transmembrane helix</keyword>
<protein>
    <recommendedName>
        <fullName evidence="8">Dolichyl-diphosphooligosaccharide--protein glycosyltransferase subunit OST2</fullName>
        <shortName evidence="8">Oligosaccharyl transferase subunit OST2</shortName>
    </recommendedName>
</protein>
<dbReference type="GO" id="GO:0008250">
    <property type="term" value="C:oligosaccharyltransferase complex"/>
    <property type="evidence" value="ECO:0007669"/>
    <property type="project" value="EnsemblFungi"/>
</dbReference>
<comment type="function">
    <text evidence="8">Subunit of the oligosaccharyl transferase (OST) complex that catalyzes the initial transfer of a defined glycan (Glc(3)Man(9)GlcNAc(2) in eukaryotes) from the lipid carrier dolichol-pyrophosphate to an asparagine residue within an Asn-X-Ser/Thr consensus motif in nascent polypeptide chains, the first step in protein N-glycosylation. N-glycosylation occurs cotranslationally and the complex associates with the Sec61 complex at the channel-forming translocon complex that mediates protein translocation across the endoplasmic reticulum (ER). All subunits are required for a maximal enzyme activity.</text>
</comment>
<comment type="subcellular location">
    <subcellularLocation>
        <location evidence="1 8">Endoplasmic reticulum membrane</location>
        <topology evidence="1 8">Multi-pass membrane protein</topology>
    </subcellularLocation>
</comment>
<evidence type="ECO:0000313" key="11">
    <source>
        <dbReference type="Proteomes" id="UP000034680"/>
    </source>
</evidence>
<dbReference type="GO" id="GO:0006487">
    <property type="term" value="P:protein N-linked glycosylation"/>
    <property type="evidence" value="ECO:0007669"/>
    <property type="project" value="EnsemblFungi"/>
</dbReference>
<evidence type="ECO:0000256" key="9">
    <source>
        <dbReference type="SAM" id="MobiDB-lite"/>
    </source>
</evidence>
<evidence type="ECO:0000256" key="6">
    <source>
        <dbReference type="ARBA" id="ARBA00022989"/>
    </source>
</evidence>
<dbReference type="PANTHER" id="PTHR10705">
    <property type="entry name" value="DOLICHYL-DIPHOSPHOOLIGOSACCHARIDE--PROTEIN GLYCOSYLTRANSFERASE SUBUNIT DAD1"/>
    <property type="match status" value="1"/>
</dbReference>
<dbReference type="Proteomes" id="UP000034680">
    <property type="component" value="Unassembled WGS sequence"/>
</dbReference>
<comment type="pathway">
    <text evidence="2 8">Protein modification; protein glycosylation.</text>
</comment>
<keyword evidence="7 8" id="KW-0472">Membrane</keyword>
<reference evidence="10 11" key="1">
    <citation type="submission" date="2015-05" db="EMBL/GenBank/DDBJ databases">
        <title>Distinctive expansion of gene families associated with plant cell wall degradation and secondary metabolism in the genomes of grapevine trunk pathogens.</title>
        <authorList>
            <person name="Lawrence D.P."/>
            <person name="Travadon R."/>
            <person name="Rolshausen P.E."/>
            <person name="Baumgartner K."/>
        </authorList>
    </citation>
    <scope>NUCLEOTIDE SEQUENCE [LARGE SCALE GENOMIC DNA]</scope>
    <source>
        <strain evidence="10">DA912</strain>
    </source>
</reference>
<accession>A0A0G2IEU6</accession>
<dbReference type="STRING" id="1214573.A0A0G2IEU6"/>
<dbReference type="UniPathway" id="UPA00378"/>
<reference evidence="10 11" key="2">
    <citation type="submission" date="2015-05" db="EMBL/GenBank/DDBJ databases">
        <authorList>
            <person name="Morales-Cruz A."/>
            <person name="Amrine K.C."/>
            <person name="Cantu D."/>
        </authorList>
    </citation>
    <scope>NUCLEOTIDE SEQUENCE [LARGE SCALE GENOMIC DNA]</scope>
    <source>
        <strain evidence="10">DA912</strain>
    </source>
</reference>
<comment type="subunit">
    <text evidence="8">Component of the oligosaccharyltransferase (OST) complex.</text>
</comment>
<keyword evidence="4 8" id="KW-0812">Transmembrane</keyword>
<feature type="transmembrane region" description="Helical" evidence="8">
    <location>
        <begin position="82"/>
        <end position="102"/>
    </location>
</feature>
<dbReference type="Pfam" id="PF02109">
    <property type="entry name" value="DAD"/>
    <property type="match status" value="1"/>
</dbReference>
<sequence>MAPKKNAAATAPAETPVSTPAKATKAAKAQASKSSLLPEQIWSHYWKTASHQTRLIDAFLAFLMAVGAIQFVYYFLIAKDPFNAFLAGFAATVGQFVLTVSLRMQTDEQNKSDFPKVTPERSFADYIFGSLILHFFCVNYIN</sequence>
<keyword evidence="5 8" id="KW-0256">Endoplasmic reticulum</keyword>
<dbReference type="PIRSF" id="PIRSF005588">
    <property type="entry name" value="DAD"/>
    <property type="match status" value="1"/>
</dbReference>
<evidence type="ECO:0000256" key="1">
    <source>
        <dbReference type="ARBA" id="ARBA00004477"/>
    </source>
</evidence>
<gene>
    <name evidence="10" type="ORF">UCDDA912_g01618</name>
</gene>
<evidence type="ECO:0000256" key="8">
    <source>
        <dbReference type="RuleBase" id="RU361136"/>
    </source>
</evidence>
<comment type="caution">
    <text evidence="8">Lacks conserved residue(s) required for the propagation of feature annotation.</text>
</comment>
<evidence type="ECO:0000256" key="4">
    <source>
        <dbReference type="ARBA" id="ARBA00022692"/>
    </source>
</evidence>